<evidence type="ECO:0000313" key="15">
    <source>
        <dbReference type="Proteomes" id="UP000015241"/>
    </source>
</evidence>
<dbReference type="GO" id="GO:0004674">
    <property type="term" value="F:protein serine/threonine kinase activity"/>
    <property type="evidence" value="ECO:0007669"/>
    <property type="project" value="UniProtKB-KW"/>
</dbReference>
<keyword evidence="6" id="KW-0418">Kinase</keyword>
<comment type="similarity">
    <text evidence="1">Belongs to the protein kinase superfamily. NEK Ser/Thr protein kinase family. NIMA subfamily.</text>
</comment>
<dbReference type="AlphaFoldDB" id="S8EXH5"/>
<sequence length="843" mass="92319">MASPLNLYESIDVIGTGSFGIIRKVRRKSDGQVFARKELNFERMSERDRKQIVSEVNILKDLHHEHIVRYHDRHVDRDAGILYILMEYCGGGDLSSVIKQAQRQSRPIPEDTVWNYFMQILLALNHCHHPNGHGRAGSSGGPDDGRERRPQILHRDLKPDNVFLDENNLVKLGDFGLSKALAQASFANTYVGTPYYMSPELMQEKAYDSKSDIWSLGCLIYELCALRPPFHEAKTHAELSILIRTGRIPPLPKGYTPALTSVIKAMLNLNPAMRPSAQQLLNHERIELAFKVGETQKLLNQVKSHRSAVLIKERDLAARENAIVQRENSVQALLTQKESEISTLRSSLATAQSSLNSLQAAFEATLAERVRHRENELRALVAAQEAEVAARMARREEEIMAAVRAREEEIARMWAEWEAKTREAMGAAVEKRMEWVRGQANEVDAERTRLEEVKRELERRLAVERAEKEKERDRRGARCAPVGKTPLEEVKNILAPLAQFAETPVRACLSRAPSTFETPRPAALMKATPSFPEDIAPPSAMKGVILTATGEPVATPSPAELAKLFVDTPRVGLNFAKIFDFDSEDERDGEEDEYEDDDDDEPAPGEDGYETDTRPSSRRSSAGSSGSREDDDNERTPQPSPTIAVRPTRLRRPSIRASSGRPSLEAPAPAAAPRRSSGATSTGCARTARSSSRPPSSACSAAAPTRAAKSSTGPAAVAAAQPPPDYDLSDEENLPSPFLKKRDRQALTRTATQVATSNGSGTVAMRAPRKSATTLRQMTLVNAAAASAKTAAEKVQARAARPGVRTASLNALGGAGAGNVGVRPSIAKAMKASEDAKKALSRS</sequence>
<dbReference type="InterPro" id="IPR051131">
    <property type="entry name" value="NEK_Ser/Thr_kinase_NIMA"/>
</dbReference>
<protein>
    <recommendedName>
        <fullName evidence="2">non-specific serine/threonine protein kinase</fullName>
        <ecNumber evidence="2">2.7.11.1</ecNumber>
    </recommendedName>
</protein>
<reference evidence="14 15" key="1">
    <citation type="journal article" date="2012" name="Science">
        <title>The Paleozoic origin of enzymatic lignin decomposition reconstructed from 31 fungal genomes.</title>
        <authorList>
            <person name="Floudas D."/>
            <person name="Binder M."/>
            <person name="Riley R."/>
            <person name="Barry K."/>
            <person name="Blanchette R.A."/>
            <person name="Henrissat B."/>
            <person name="Martinez A.T."/>
            <person name="Otillar R."/>
            <person name="Spatafora J.W."/>
            <person name="Yadav J.S."/>
            <person name="Aerts A."/>
            <person name="Benoit I."/>
            <person name="Boyd A."/>
            <person name="Carlson A."/>
            <person name="Copeland A."/>
            <person name="Coutinho P.M."/>
            <person name="de Vries R.P."/>
            <person name="Ferreira P."/>
            <person name="Findley K."/>
            <person name="Foster B."/>
            <person name="Gaskell J."/>
            <person name="Glotzer D."/>
            <person name="Gorecki P."/>
            <person name="Heitman J."/>
            <person name="Hesse C."/>
            <person name="Hori C."/>
            <person name="Igarashi K."/>
            <person name="Jurgens J.A."/>
            <person name="Kallen N."/>
            <person name="Kersten P."/>
            <person name="Kohler A."/>
            <person name="Kuees U."/>
            <person name="Kumar T.K.A."/>
            <person name="Kuo A."/>
            <person name="LaButti K."/>
            <person name="Larrondo L.F."/>
            <person name="Lindquist E."/>
            <person name="Ling A."/>
            <person name="Lombard V."/>
            <person name="Lucas S."/>
            <person name="Lundell T."/>
            <person name="Martin R."/>
            <person name="McLaughlin D.J."/>
            <person name="Morgenstern I."/>
            <person name="Morin E."/>
            <person name="Murat C."/>
            <person name="Nagy L.G."/>
            <person name="Nolan M."/>
            <person name="Ohm R.A."/>
            <person name="Patyshakuliyeva A."/>
            <person name="Rokas A."/>
            <person name="Ruiz-Duenas F.J."/>
            <person name="Sabat G."/>
            <person name="Salamov A."/>
            <person name="Samejima M."/>
            <person name="Schmutz J."/>
            <person name="Slot J.C."/>
            <person name="St John F."/>
            <person name="Stenlid J."/>
            <person name="Sun H."/>
            <person name="Sun S."/>
            <person name="Syed K."/>
            <person name="Tsang A."/>
            <person name="Wiebenga A."/>
            <person name="Young D."/>
            <person name="Pisabarro A."/>
            <person name="Eastwood D.C."/>
            <person name="Martin F."/>
            <person name="Cullen D."/>
            <person name="Grigoriev I.V."/>
            <person name="Hibbett D.S."/>
        </authorList>
    </citation>
    <scope>NUCLEOTIDE SEQUENCE</scope>
    <source>
        <strain evidence="15">FP-58527</strain>
    </source>
</reference>
<proteinExistence type="inferred from homology"/>
<gene>
    <name evidence="14" type="ORF">FOMPIDRAFT_1153413</name>
</gene>
<dbReference type="Proteomes" id="UP000015241">
    <property type="component" value="Unassembled WGS sequence"/>
</dbReference>
<evidence type="ECO:0000256" key="2">
    <source>
        <dbReference type="ARBA" id="ARBA00012513"/>
    </source>
</evidence>
<dbReference type="SMART" id="SM00220">
    <property type="entry name" value="S_TKc"/>
    <property type="match status" value="1"/>
</dbReference>
<evidence type="ECO:0000313" key="14">
    <source>
        <dbReference type="EMBL" id="EPS94240.1"/>
    </source>
</evidence>
<dbReference type="GO" id="GO:0005524">
    <property type="term" value="F:ATP binding"/>
    <property type="evidence" value="ECO:0007669"/>
    <property type="project" value="UniProtKB-UniRule"/>
</dbReference>
<evidence type="ECO:0000256" key="6">
    <source>
        <dbReference type="ARBA" id="ARBA00022777"/>
    </source>
</evidence>
<dbReference type="PROSITE" id="PS50011">
    <property type="entry name" value="PROTEIN_KINASE_DOM"/>
    <property type="match status" value="1"/>
</dbReference>
<evidence type="ECO:0000256" key="5">
    <source>
        <dbReference type="ARBA" id="ARBA00022741"/>
    </source>
</evidence>
<evidence type="ECO:0000256" key="12">
    <source>
        <dbReference type="SAM" id="MobiDB-lite"/>
    </source>
</evidence>
<dbReference type="HOGENOM" id="CLU_012940_0_0_1"/>
<keyword evidence="5 10" id="KW-0547">Nucleotide-binding</keyword>
<evidence type="ECO:0000256" key="8">
    <source>
        <dbReference type="ARBA" id="ARBA00047899"/>
    </source>
</evidence>
<dbReference type="InterPro" id="IPR017441">
    <property type="entry name" value="Protein_kinase_ATP_BS"/>
</dbReference>
<dbReference type="InterPro" id="IPR011009">
    <property type="entry name" value="Kinase-like_dom_sf"/>
</dbReference>
<feature type="compositionally biased region" description="Acidic residues" evidence="12">
    <location>
        <begin position="581"/>
        <end position="610"/>
    </location>
</feature>
<keyword evidence="15" id="KW-1185">Reference proteome</keyword>
<dbReference type="Gene3D" id="3.30.200.20">
    <property type="entry name" value="Phosphorylase Kinase, domain 1"/>
    <property type="match status" value="2"/>
</dbReference>
<keyword evidence="4" id="KW-0808">Transferase</keyword>
<evidence type="ECO:0000256" key="9">
    <source>
        <dbReference type="ARBA" id="ARBA00048679"/>
    </source>
</evidence>
<organism evidence="14 15">
    <name type="scientific">Fomitopsis schrenkii</name>
    <name type="common">Brown rot fungus</name>
    <dbReference type="NCBI Taxonomy" id="2126942"/>
    <lineage>
        <taxon>Eukaryota</taxon>
        <taxon>Fungi</taxon>
        <taxon>Dikarya</taxon>
        <taxon>Basidiomycota</taxon>
        <taxon>Agaricomycotina</taxon>
        <taxon>Agaricomycetes</taxon>
        <taxon>Polyporales</taxon>
        <taxon>Fomitopsis</taxon>
    </lineage>
</organism>
<dbReference type="STRING" id="743788.S8EXH5"/>
<evidence type="ECO:0000256" key="4">
    <source>
        <dbReference type="ARBA" id="ARBA00022679"/>
    </source>
</evidence>
<evidence type="ECO:0000256" key="10">
    <source>
        <dbReference type="PROSITE-ProRule" id="PRU10141"/>
    </source>
</evidence>
<keyword evidence="11" id="KW-0175">Coiled coil</keyword>
<comment type="catalytic activity">
    <reaction evidence="8">
        <text>L-threonyl-[protein] + ATP = O-phospho-L-threonyl-[protein] + ADP + H(+)</text>
        <dbReference type="Rhea" id="RHEA:46608"/>
        <dbReference type="Rhea" id="RHEA-COMP:11060"/>
        <dbReference type="Rhea" id="RHEA-COMP:11605"/>
        <dbReference type="ChEBI" id="CHEBI:15378"/>
        <dbReference type="ChEBI" id="CHEBI:30013"/>
        <dbReference type="ChEBI" id="CHEBI:30616"/>
        <dbReference type="ChEBI" id="CHEBI:61977"/>
        <dbReference type="ChEBI" id="CHEBI:456216"/>
        <dbReference type="EC" id="2.7.11.1"/>
    </reaction>
</comment>
<evidence type="ECO:0000256" key="1">
    <source>
        <dbReference type="ARBA" id="ARBA00010886"/>
    </source>
</evidence>
<keyword evidence="7 10" id="KW-0067">ATP-binding</keyword>
<dbReference type="SUPFAM" id="SSF56112">
    <property type="entry name" value="Protein kinase-like (PK-like)"/>
    <property type="match status" value="1"/>
</dbReference>
<evidence type="ECO:0000256" key="7">
    <source>
        <dbReference type="ARBA" id="ARBA00022840"/>
    </source>
</evidence>
<feature type="binding site" evidence="10">
    <location>
        <position position="37"/>
    </location>
    <ligand>
        <name>ATP</name>
        <dbReference type="ChEBI" id="CHEBI:30616"/>
    </ligand>
</feature>
<dbReference type="PROSITE" id="PS00108">
    <property type="entry name" value="PROTEIN_KINASE_ST"/>
    <property type="match status" value="1"/>
</dbReference>
<dbReference type="PANTHER" id="PTHR44899:SF10">
    <property type="entry name" value="NIMA-RELATED KINASE 2"/>
    <property type="match status" value="1"/>
</dbReference>
<evidence type="ECO:0000256" key="3">
    <source>
        <dbReference type="ARBA" id="ARBA00022527"/>
    </source>
</evidence>
<evidence type="ECO:0000259" key="13">
    <source>
        <dbReference type="PROSITE" id="PS50011"/>
    </source>
</evidence>
<feature type="compositionally biased region" description="Low complexity" evidence="12">
    <location>
        <begin position="685"/>
        <end position="720"/>
    </location>
</feature>
<evidence type="ECO:0000256" key="11">
    <source>
        <dbReference type="SAM" id="Coils"/>
    </source>
</evidence>
<dbReference type="Pfam" id="PF00069">
    <property type="entry name" value="Pkinase"/>
    <property type="match status" value="1"/>
</dbReference>
<dbReference type="CDD" id="cd08217">
    <property type="entry name" value="STKc_Nek2"/>
    <property type="match status" value="1"/>
</dbReference>
<dbReference type="eggNOG" id="KOG1826">
    <property type="taxonomic scope" value="Eukaryota"/>
</dbReference>
<dbReference type="EC" id="2.7.11.1" evidence="2"/>
<dbReference type="OrthoDB" id="10250725at2759"/>
<keyword evidence="3" id="KW-0723">Serine/threonine-protein kinase</keyword>
<dbReference type="InterPro" id="IPR008271">
    <property type="entry name" value="Ser/Thr_kinase_AS"/>
</dbReference>
<dbReference type="PANTHER" id="PTHR44899">
    <property type="entry name" value="CAMK FAMILY PROTEIN KINASE"/>
    <property type="match status" value="1"/>
</dbReference>
<dbReference type="InterPro" id="IPR000719">
    <property type="entry name" value="Prot_kinase_dom"/>
</dbReference>
<accession>S8EXH5</accession>
<dbReference type="EMBL" id="KE504240">
    <property type="protein sequence ID" value="EPS94240.1"/>
    <property type="molecule type" value="Genomic_DNA"/>
</dbReference>
<dbReference type="PROSITE" id="PS00107">
    <property type="entry name" value="PROTEIN_KINASE_ATP"/>
    <property type="match status" value="1"/>
</dbReference>
<feature type="region of interest" description="Disordered" evidence="12">
    <location>
        <begin position="581"/>
        <end position="747"/>
    </location>
</feature>
<dbReference type="Gene3D" id="1.10.510.10">
    <property type="entry name" value="Transferase(Phosphotransferase) domain 1"/>
    <property type="match status" value="1"/>
</dbReference>
<dbReference type="FunFam" id="3.30.200.20:FF:000097">
    <property type="entry name" value="Probable serine/threonine-protein kinase nek1"/>
    <property type="match status" value="1"/>
</dbReference>
<feature type="domain" description="Protein kinase" evidence="13">
    <location>
        <begin position="8"/>
        <end position="286"/>
    </location>
</feature>
<comment type="catalytic activity">
    <reaction evidence="9">
        <text>L-seryl-[protein] + ATP = O-phospho-L-seryl-[protein] + ADP + H(+)</text>
        <dbReference type="Rhea" id="RHEA:17989"/>
        <dbReference type="Rhea" id="RHEA-COMP:9863"/>
        <dbReference type="Rhea" id="RHEA-COMP:11604"/>
        <dbReference type="ChEBI" id="CHEBI:15378"/>
        <dbReference type="ChEBI" id="CHEBI:29999"/>
        <dbReference type="ChEBI" id="CHEBI:30616"/>
        <dbReference type="ChEBI" id="CHEBI:83421"/>
        <dbReference type="ChEBI" id="CHEBI:456216"/>
        <dbReference type="EC" id="2.7.11.1"/>
    </reaction>
</comment>
<feature type="coiled-coil region" evidence="11">
    <location>
        <begin position="436"/>
        <end position="474"/>
    </location>
</feature>
<name>S8EXH5_FOMSC</name>
<dbReference type="InParanoid" id="S8EXH5"/>